<reference evidence="3 5" key="1">
    <citation type="journal article" date="2008" name="Science">
        <title>The Physcomitrella genome reveals evolutionary insights into the conquest of land by plants.</title>
        <authorList>
            <person name="Rensing S."/>
            <person name="Lang D."/>
            <person name="Zimmer A."/>
            <person name="Terry A."/>
            <person name="Salamov A."/>
            <person name="Shapiro H."/>
            <person name="Nishiyama T."/>
            <person name="Perroud P.-F."/>
            <person name="Lindquist E."/>
            <person name="Kamisugi Y."/>
            <person name="Tanahashi T."/>
            <person name="Sakakibara K."/>
            <person name="Fujita T."/>
            <person name="Oishi K."/>
            <person name="Shin-I T."/>
            <person name="Kuroki Y."/>
            <person name="Toyoda A."/>
            <person name="Suzuki Y."/>
            <person name="Hashimoto A."/>
            <person name="Yamaguchi K."/>
            <person name="Sugano A."/>
            <person name="Kohara Y."/>
            <person name="Fujiyama A."/>
            <person name="Anterola A."/>
            <person name="Aoki S."/>
            <person name="Ashton N."/>
            <person name="Barbazuk W.B."/>
            <person name="Barker E."/>
            <person name="Bennetzen J."/>
            <person name="Bezanilla M."/>
            <person name="Blankenship R."/>
            <person name="Cho S.H."/>
            <person name="Dutcher S."/>
            <person name="Estelle M."/>
            <person name="Fawcett J.A."/>
            <person name="Gundlach H."/>
            <person name="Hanada K."/>
            <person name="Heyl A."/>
            <person name="Hicks K.A."/>
            <person name="Hugh J."/>
            <person name="Lohr M."/>
            <person name="Mayer K."/>
            <person name="Melkozernov A."/>
            <person name="Murata T."/>
            <person name="Nelson D."/>
            <person name="Pils B."/>
            <person name="Prigge M."/>
            <person name="Reiss B."/>
            <person name="Renner T."/>
            <person name="Rombauts S."/>
            <person name="Rushton P."/>
            <person name="Sanderfoot A."/>
            <person name="Schween G."/>
            <person name="Shiu S.-H."/>
            <person name="Stueber K."/>
            <person name="Theodoulou F.L."/>
            <person name="Tu H."/>
            <person name="Van de Peer Y."/>
            <person name="Verrier P.J."/>
            <person name="Waters E."/>
            <person name="Wood A."/>
            <person name="Yang L."/>
            <person name="Cove D."/>
            <person name="Cuming A."/>
            <person name="Hasebe M."/>
            <person name="Lucas S."/>
            <person name="Mishler D.B."/>
            <person name="Reski R."/>
            <person name="Grigoriev I."/>
            <person name="Quatrano R.S."/>
            <person name="Boore J.L."/>
        </authorList>
    </citation>
    <scope>NUCLEOTIDE SEQUENCE [LARGE SCALE GENOMIC DNA]</scope>
    <source>
        <strain evidence="4 5">cv. Gransden 2004</strain>
    </source>
</reference>
<evidence type="ECO:0000313" key="3">
    <source>
        <dbReference type="EMBL" id="PNR63178.1"/>
    </source>
</evidence>
<reference evidence="4" key="3">
    <citation type="submission" date="2020-12" db="UniProtKB">
        <authorList>
            <consortium name="EnsemblPlants"/>
        </authorList>
    </citation>
    <scope>IDENTIFICATION</scope>
</reference>
<proteinExistence type="predicted"/>
<dbReference type="Gramene" id="Pp3c1_34590V3.1">
    <property type="protein sequence ID" value="Pp3c1_34590V3.1"/>
    <property type="gene ID" value="Pp3c1_34590"/>
</dbReference>
<dbReference type="PANTHER" id="PTHR35584:SF1">
    <property type="entry name" value="EF-HAND DOMAIN-CONTAINING PROTEIN"/>
    <property type="match status" value="1"/>
</dbReference>
<evidence type="ECO:0000313" key="4">
    <source>
        <dbReference type="EnsemblPlants" id="Pp3c1_34590V3.1"/>
    </source>
</evidence>
<protein>
    <submittedName>
        <fullName evidence="3 4">Uncharacterized protein</fullName>
    </submittedName>
</protein>
<feature type="region of interest" description="Disordered" evidence="2">
    <location>
        <begin position="1"/>
        <end position="40"/>
    </location>
</feature>
<dbReference type="PANTHER" id="PTHR35584">
    <property type="entry name" value="FLAGELLAR ASSOCIATED PROTEIN"/>
    <property type="match status" value="1"/>
</dbReference>
<dbReference type="EMBL" id="ABEU02000001">
    <property type="protein sequence ID" value="PNR63178.1"/>
    <property type="molecule type" value="Genomic_DNA"/>
</dbReference>
<evidence type="ECO:0000256" key="1">
    <source>
        <dbReference type="SAM" id="Coils"/>
    </source>
</evidence>
<accession>A0A2K1LAX4</accession>
<sequence length="279" mass="31413">MGGGSGDGKEGEIESSGGHVGTIEEDEDEEDERRGSRGGNDVDIIRNVLAVQHVPVVGSLAWDKLQHLLHSLSDRITSQSARLEKAEEQAKVIASLKDELNTLSQNVEATANEAKDTHAQDLAHFMELMEARFNAIDEIVEPMRNRKTSSELNDILERLAAMENGHKETNSHARKLEGQLKQIDNHIQQMDHDLQELDSEFTNKESQGRGMDTSDLTKRMNLLEAQMKEFQELMNQVTKAHTADLEAIQKTQRIWRPNHCTHMVKAVATMRVLMNCKKD</sequence>
<feature type="coiled-coil region" evidence="1">
    <location>
        <begin position="173"/>
        <end position="240"/>
    </location>
</feature>
<keyword evidence="1" id="KW-0175">Coiled coil</keyword>
<reference evidence="3 5" key="2">
    <citation type="journal article" date="2018" name="Plant J.">
        <title>The Physcomitrella patens chromosome-scale assembly reveals moss genome structure and evolution.</title>
        <authorList>
            <person name="Lang D."/>
            <person name="Ullrich K.K."/>
            <person name="Murat F."/>
            <person name="Fuchs J."/>
            <person name="Jenkins J."/>
            <person name="Haas F.B."/>
            <person name="Piednoel M."/>
            <person name="Gundlach H."/>
            <person name="Van Bel M."/>
            <person name="Meyberg R."/>
            <person name="Vives C."/>
            <person name="Morata J."/>
            <person name="Symeonidi A."/>
            <person name="Hiss M."/>
            <person name="Muchero W."/>
            <person name="Kamisugi Y."/>
            <person name="Saleh O."/>
            <person name="Blanc G."/>
            <person name="Decker E.L."/>
            <person name="van Gessel N."/>
            <person name="Grimwood J."/>
            <person name="Hayes R.D."/>
            <person name="Graham S.W."/>
            <person name="Gunter L.E."/>
            <person name="McDaniel S.F."/>
            <person name="Hoernstein S.N.W."/>
            <person name="Larsson A."/>
            <person name="Li F.W."/>
            <person name="Perroud P.F."/>
            <person name="Phillips J."/>
            <person name="Ranjan P."/>
            <person name="Rokshar D.S."/>
            <person name="Rothfels C.J."/>
            <person name="Schneider L."/>
            <person name="Shu S."/>
            <person name="Stevenson D.W."/>
            <person name="Thummler F."/>
            <person name="Tillich M."/>
            <person name="Villarreal Aguilar J.C."/>
            <person name="Widiez T."/>
            <person name="Wong G.K."/>
            <person name="Wymore A."/>
            <person name="Zhang Y."/>
            <person name="Zimmer A.D."/>
            <person name="Quatrano R.S."/>
            <person name="Mayer K.F.X."/>
            <person name="Goodstein D."/>
            <person name="Casacuberta J.M."/>
            <person name="Vandepoele K."/>
            <person name="Reski R."/>
            <person name="Cuming A.C."/>
            <person name="Tuskan G.A."/>
            <person name="Maumus F."/>
            <person name="Salse J."/>
            <person name="Schmutz J."/>
            <person name="Rensing S.A."/>
        </authorList>
    </citation>
    <scope>NUCLEOTIDE SEQUENCE [LARGE SCALE GENOMIC DNA]</scope>
    <source>
        <strain evidence="4 5">cv. Gransden 2004</strain>
    </source>
</reference>
<evidence type="ECO:0000313" key="5">
    <source>
        <dbReference type="Proteomes" id="UP000006727"/>
    </source>
</evidence>
<dbReference type="InParanoid" id="A0A2K1LAX4"/>
<dbReference type="Proteomes" id="UP000006727">
    <property type="component" value="Chromosome 1"/>
</dbReference>
<organism evidence="3">
    <name type="scientific">Physcomitrium patens</name>
    <name type="common">Spreading-leaved earth moss</name>
    <name type="synonym">Physcomitrella patens</name>
    <dbReference type="NCBI Taxonomy" id="3218"/>
    <lineage>
        <taxon>Eukaryota</taxon>
        <taxon>Viridiplantae</taxon>
        <taxon>Streptophyta</taxon>
        <taxon>Embryophyta</taxon>
        <taxon>Bryophyta</taxon>
        <taxon>Bryophytina</taxon>
        <taxon>Bryopsida</taxon>
        <taxon>Funariidae</taxon>
        <taxon>Funariales</taxon>
        <taxon>Funariaceae</taxon>
        <taxon>Physcomitrium</taxon>
    </lineage>
</organism>
<evidence type="ECO:0000256" key="2">
    <source>
        <dbReference type="SAM" id="MobiDB-lite"/>
    </source>
</evidence>
<feature type="coiled-coil region" evidence="1">
    <location>
        <begin position="69"/>
        <end position="117"/>
    </location>
</feature>
<dbReference type="EnsemblPlants" id="Pp3c1_34590V3.1">
    <property type="protein sequence ID" value="Pp3c1_34590V3.1"/>
    <property type="gene ID" value="Pp3c1_34590"/>
</dbReference>
<dbReference type="AlphaFoldDB" id="A0A2K1LAX4"/>
<gene>
    <name evidence="3" type="ORF">PHYPA_001603</name>
</gene>
<name>A0A2K1LAX4_PHYPA</name>
<keyword evidence="5" id="KW-1185">Reference proteome</keyword>